<evidence type="ECO:0000313" key="5">
    <source>
        <dbReference type="Proteomes" id="UP000803884"/>
    </source>
</evidence>
<keyword evidence="5" id="KW-1185">Reference proteome</keyword>
<comment type="similarity">
    <text evidence="1">Belongs to the NmrA-type oxidoreductase family.</text>
</comment>
<dbReference type="Gene3D" id="3.90.25.10">
    <property type="entry name" value="UDP-galactose 4-epimerase, domain 1"/>
    <property type="match status" value="1"/>
</dbReference>
<name>A0AB34K9V6_9PEZI</name>
<dbReference type="Gene3D" id="3.40.50.720">
    <property type="entry name" value="NAD(P)-binding Rossmann-like Domain"/>
    <property type="match status" value="1"/>
</dbReference>
<dbReference type="Pfam" id="PF05368">
    <property type="entry name" value="NmrA"/>
    <property type="match status" value="1"/>
</dbReference>
<dbReference type="RefSeq" id="XP_069224893.1">
    <property type="nucleotide sequence ID" value="XM_069378046.1"/>
</dbReference>
<dbReference type="InterPro" id="IPR051164">
    <property type="entry name" value="NmrA-like_oxidored"/>
</dbReference>
<organism evidence="4 5">
    <name type="scientific">Cladosporium halotolerans</name>
    <dbReference type="NCBI Taxonomy" id="1052096"/>
    <lineage>
        <taxon>Eukaryota</taxon>
        <taxon>Fungi</taxon>
        <taxon>Dikarya</taxon>
        <taxon>Ascomycota</taxon>
        <taxon>Pezizomycotina</taxon>
        <taxon>Dothideomycetes</taxon>
        <taxon>Dothideomycetidae</taxon>
        <taxon>Cladosporiales</taxon>
        <taxon>Cladosporiaceae</taxon>
        <taxon>Cladosporium</taxon>
    </lineage>
</organism>
<dbReference type="Proteomes" id="UP000803884">
    <property type="component" value="Unassembled WGS sequence"/>
</dbReference>
<evidence type="ECO:0000313" key="4">
    <source>
        <dbReference type="EMBL" id="KAL1581784.1"/>
    </source>
</evidence>
<accession>A0AB34K9V6</accession>
<evidence type="ECO:0000256" key="1">
    <source>
        <dbReference type="ARBA" id="ARBA00006328"/>
    </source>
</evidence>
<dbReference type="SUPFAM" id="SSF51735">
    <property type="entry name" value="NAD(P)-binding Rossmann-fold domains"/>
    <property type="match status" value="1"/>
</dbReference>
<proteinExistence type="inferred from homology"/>
<keyword evidence="2" id="KW-0521">NADP</keyword>
<sequence length="313" mass="34559">MPPTILVVGATGNTGKGVVRTLPSLIKNTSFSSHRILALTRSTSSPAAQSIAVLPGVELMEQNWVEITEDWIRRHEVSRVFLASHNEPTQFAEESQFLVNALNAGVQYVVRISTTAANVRPNLKAYYPRSHWAIEQMLGQPEFKAMHWTSLQPNTFTAMFLDSTVEFIKQTRRTGEQSPLSLIIDADTKDGLVDSHEVGVIAAHLLAKDDTSPHNAARYVVNGPEDVTGRQVVKLAEEHIGASVKHVRYKDMSFIDQMAANSSHSQNLILSIKHALVATWNGQAMAATTSKEVLELYAPKRTVAEVLEQLLKE</sequence>
<dbReference type="PANTHER" id="PTHR42748:SF31">
    <property type="entry name" value="NMRA-LIKE DOMAIN-CONTAINING PROTEIN-RELATED"/>
    <property type="match status" value="1"/>
</dbReference>
<dbReference type="AlphaFoldDB" id="A0AB34K9V6"/>
<evidence type="ECO:0000259" key="3">
    <source>
        <dbReference type="Pfam" id="PF05368"/>
    </source>
</evidence>
<dbReference type="PANTHER" id="PTHR42748">
    <property type="entry name" value="NITROGEN METABOLITE REPRESSION PROTEIN NMRA FAMILY MEMBER"/>
    <property type="match status" value="1"/>
</dbReference>
<dbReference type="GeneID" id="96010884"/>
<dbReference type="EMBL" id="JAAQHG020000163">
    <property type="protein sequence ID" value="KAL1581784.1"/>
    <property type="molecule type" value="Genomic_DNA"/>
</dbReference>
<evidence type="ECO:0000256" key="2">
    <source>
        <dbReference type="ARBA" id="ARBA00022857"/>
    </source>
</evidence>
<dbReference type="GO" id="GO:0005634">
    <property type="term" value="C:nucleus"/>
    <property type="evidence" value="ECO:0007669"/>
    <property type="project" value="TreeGrafter"/>
</dbReference>
<dbReference type="InterPro" id="IPR036291">
    <property type="entry name" value="NAD(P)-bd_dom_sf"/>
</dbReference>
<reference evidence="4 5" key="1">
    <citation type="journal article" date="2020" name="Microbiol. Resour. Announc.">
        <title>Draft Genome Sequence of a Cladosporium Species Isolated from the Mesophotic Ascidian Didemnum maculosum.</title>
        <authorList>
            <person name="Gioti A."/>
            <person name="Siaperas R."/>
            <person name="Nikolaivits E."/>
            <person name="Le Goff G."/>
            <person name="Ouazzani J."/>
            <person name="Kotoulas G."/>
            <person name="Topakas E."/>
        </authorList>
    </citation>
    <scope>NUCLEOTIDE SEQUENCE [LARGE SCALE GENOMIC DNA]</scope>
    <source>
        <strain evidence="4 5">TM138-S3</strain>
    </source>
</reference>
<feature type="domain" description="NmrA-like" evidence="3">
    <location>
        <begin position="4"/>
        <end position="305"/>
    </location>
</feature>
<protein>
    <recommendedName>
        <fullName evidence="3">NmrA-like domain-containing protein</fullName>
    </recommendedName>
</protein>
<dbReference type="InterPro" id="IPR008030">
    <property type="entry name" value="NmrA-like"/>
</dbReference>
<comment type="caution">
    <text evidence="4">The sequence shown here is derived from an EMBL/GenBank/DDBJ whole genome shotgun (WGS) entry which is preliminary data.</text>
</comment>
<gene>
    <name evidence="4" type="ORF">WHR41_09443</name>
</gene>